<dbReference type="InterPro" id="IPR036097">
    <property type="entry name" value="HisK_dim/P_sf"/>
</dbReference>
<feature type="transmembrane region" description="Helical" evidence="5">
    <location>
        <begin position="122"/>
        <end position="140"/>
    </location>
</feature>
<dbReference type="InterPro" id="IPR035965">
    <property type="entry name" value="PAS-like_dom_sf"/>
</dbReference>
<sequence>MTASQGWTPARIYNVYRIAIACSLMLLHFGPEQPLIGTHLPLLFETTLFVYLGLTLASATLDFRAEKRAYPAWAQPASLITDLTMLSLVVHANGGLEGGLAVLLLVTVAAGNILLRGRLGFLIAALATLAMMFEQFYFSIQAMSDSPFLLTESGLLGIAFFMVSLIIQQITQRLQQSERIAERQRVAIERLEALNQQIVQRMRTGVVVFDESFRILMANQAANSLFGTPMLGNQLPKQLVSRYQRWQDNPLLPLATLRTSEQSPVLSPRFAPLETDHELLTLLFLEDSARVAQEAQQMNLASLGRLSATLAHEIRNPLSAINHATELLLDGNASEEDQHLLGIIRNHVGRVNGIIHDVLDLSRRGKGQAERFGLAPFLNELCEQWALRGYANNSLKKACQSDVEVRFDRNQLTQVVDNLIRNAFQHGGEECKVDLECGSHEQTGLPWLRIRDNGNGIPAETARHLFEPFYTTANDGNGLGLYLCRELCQANQAALDLEDTPNGASFVITFAHPHRQFQ</sequence>
<keyword evidence="5" id="KW-1133">Transmembrane helix</keyword>
<keyword evidence="5" id="KW-0812">Transmembrane</keyword>
<keyword evidence="7" id="KW-0808">Transferase</keyword>
<dbReference type="InterPro" id="IPR036890">
    <property type="entry name" value="HATPase_C_sf"/>
</dbReference>
<feature type="transmembrane region" description="Helical" evidence="5">
    <location>
        <begin position="146"/>
        <end position="167"/>
    </location>
</feature>
<dbReference type="Pfam" id="PF13188">
    <property type="entry name" value="PAS_8"/>
    <property type="match status" value="1"/>
</dbReference>
<dbReference type="EMBL" id="ARXU01000015">
    <property type="protein sequence ID" value="KGD60043.1"/>
    <property type="molecule type" value="Genomic_DNA"/>
</dbReference>
<dbReference type="SMART" id="SM00387">
    <property type="entry name" value="HATPase_c"/>
    <property type="match status" value="1"/>
</dbReference>
<dbReference type="SUPFAM" id="SSF55785">
    <property type="entry name" value="PYP-like sensor domain (PAS domain)"/>
    <property type="match status" value="1"/>
</dbReference>
<dbReference type="InterPro" id="IPR003594">
    <property type="entry name" value="HATPase_dom"/>
</dbReference>
<evidence type="ECO:0000256" key="5">
    <source>
        <dbReference type="SAM" id="Phobius"/>
    </source>
</evidence>
<feature type="transmembrane region" description="Helical" evidence="5">
    <location>
        <begin position="73"/>
        <end position="92"/>
    </location>
</feature>
<dbReference type="GO" id="GO:0016301">
    <property type="term" value="F:kinase activity"/>
    <property type="evidence" value="ECO:0007669"/>
    <property type="project" value="UniProtKB-KW"/>
</dbReference>
<keyword evidence="5" id="KW-0472">Membrane</keyword>
<dbReference type="Pfam" id="PF25323">
    <property type="entry name" value="6TM_PilS"/>
    <property type="match status" value="1"/>
</dbReference>
<organism evidence="7 8">
    <name type="scientific">Alcanivorax jadensis T9</name>
    <dbReference type="NCBI Taxonomy" id="1177181"/>
    <lineage>
        <taxon>Bacteria</taxon>
        <taxon>Pseudomonadati</taxon>
        <taxon>Pseudomonadota</taxon>
        <taxon>Gammaproteobacteria</taxon>
        <taxon>Oceanospirillales</taxon>
        <taxon>Alcanivoracaceae</taxon>
        <taxon>Alcanivorax</taxon>
    </lineage>
</organism>
<dbReference type="PRINTS" id="PR00344">
    <property type="entry name" value="BCTRLSENSOR"/>
</dbReference>
<feature type="domain" description="Histidine kinase" evidence="6">
    <location>
        <begin position="309"/>
        <end position="514"/>
    </location>
</feature>
<dbReference type="SUPFAM" id="SSF55874">
    <property type="entry name" value="ATPase domain of HSP90 chaperone/DNA topoisomerase II/histidine kinase"/>
    <property type="match status" value="1"/>
</dbReference>
<dbReference type="SMART" id="SM00388">
    <property type="entry name" value="HisKA"/>
    <property type="match status" value="1"/>
</dbReference>
<evidence type="ECO:0000256" key="1">
    <source>
        <dbReference type="ARBA" id="ARBA00000085"/>
    </source>
</evidence>
<keyword evidence="4" id="KW-0175">Coiled coil</keyword>
<accession>A0ABR4W9F0</accession>
<dbReference type="Gene3D" id="1.10.287.130">
    <property type="match status" value="1"/>
</dbReference>
<dbReference type="InterPro" id="IPR000014">
    <property type="entry name" value="PAS"/>
</dbReference>
<keyword evidence="3" id="KW-0597">Phosphoprotein</keyword>
<dbReference type="PANTHER" id="PTHR43065">
    <property type="entry name" value="SENSOR HISTIDINE KINASE"/>
    <property type="match status" value="1"/>
</dbReference>
<reference evidence="7 8" key="1">
    <citation type="submission" date="2012-09" db="EMBL/GenBank/DDBJ databases">
        <title>Genome Sequence of alkane-degrading Bacterium Alcanivorax jadensis T9.</title>
        <authorList>
            <person name="Lai Q."/>
            <person name="Shao Z."/>
        </authorList>
    </citation>
    <scope>NUCLEOTIDE SEQUENCE [LARGE SCALE GENOMIC DNA]</scope>
    <source>
        <strain evidence="7 8">T9</strain>
    </source>
</reference>
<dbReference type="InterPro" id="IPR003661">
    <property type="entry name" value="HisK_dim/P_dom"/>
</dbReference>
<dbReference type="PANTHER" id="PTHR43065:SF52">
    <property type="entry name" value="SENSOR PROTEIN KINASE PILS"/>
    <property type="match status" value="1"/>
</dbReference>
<dbReference type="Pfam" id="PF02518">
    <property type="entry name" value="HATPase_c"/>
    <property type="match status" value="1"/>
</dbReference>
<dbReference type="Gene3D" id="3.30.450.20">
    <property type="entry name" value="PAS domain"/>
    <property type="match status" value="1"/>
</dbReference>
<keyword evidence="8" id="KW-1185">Reference proteome</keyword>
<dbReference type="Pfam" id="PF00512">
    <property type="entry name" value="HisKA"/>
    <property type="match status" value="1"/>
</dbReference>
<dbReference type="InterPro" id="IPR004358">
    <property type="entry name" value="Sig_transdc_His_kin-like_C"/>
</dbReference>
<proteinExistence type="predicted"/>
<dbReference type="EC" id="2.7.13.3" evidence="2"/>
<feature type="transmembrane region" description="Helical" evidence="5">
    <location>
        <begin position="42"/>
        <end position="61"/>
    </location>
</feature>
<feature type="coiled-coil region" evidence="4">
    <location>
        <begin position="174"/>
        <end position="201"/>
    </location>
</feature>
<feature type="transmembrane region" description="Helical" evidence="5">
    <location>
        <begin position="12"/>
        <end position="30"/>
    </location>
</feature>
<evidence type="ECO:0000313" key="8">
    <source>
        <dbReference type="Proteomes" id="UP000029443"/>
    </source>
</evidence>
<comment type="caution">
    <text evidence="7">The sequence shown here is derived from an EMBL/GenBank/DDBJ whole genome shotgun (WGS) entry which is preliminary data.</text>
</comment>
<evidence type="ECO:0000256" key="3">
    <source>
        <dbReference type="ARBA" id="ARBA00022553"/>
    </source>
</evidence>
<evidence type="ECO:0000256" key="4">
    <source>
        <dbReference type="SAM" id="Coils"/>
    </source>
</evidence>
<dbReference type="PROSITE" id="PS50109">
    <property type="entry name" value="HIS_KIN"/>
    <property type="match status" value="1"/>
</dbReference>
<dbReference type="CDD" id="cd00082">
    <property type="entry name" value="HisKA"/>
    <property type="match status" value="1"/>
</dbReference>
<evidence type="ECO:0000259" key="6">
    <source>
        <dbReference type="PROSITE" id="PS50109"/>
    </source>
</evidence>
<feature type="transmembrane region" description="Helical" evidence="5">
    <location>
        <begin position="98"/>
        <end position="115"/>
    </location>
</feature>
<dbReference type="InterPro" id="IPR005467">
    <property type="entry name" value="His_kinase_dom"/>
</dbReference>
<name>A0ABR4W9F0_9GAMM</name>
<dbReference type="CDD" id="cd00075">
    <property type="entry name" value="HATPase"/>
    <property type="match status" value="1"/>
</dbReference>
<evidence type="ECO:0000256" key="2">
    <source>
        <dbReference type="ARBA" id="ARBA00012438"/>
    </source>
</evidence>
<keyword evidence="7" id="KW-0418">Kinase</keyword>
<protein>
    <recommendedName>
        <fullName evidence="2">histidine kinase</fullName>
        <ecNumber evidence="2">2.7.13.3</ecNumber>
    </recommendedName>
</protein>
<comment type="catalytic activity">
    <reaction evidence="1">
        <text>ATP + protein L-histidine = ADP + protein N-phospho-L-histidine.</text>
        <dbReference type="EC" id="2.7.13.3"/>
    </reaction>
</comment>
<dbReference type="Gene3D" id="3.30.565.10">
    <property type="entry name" value="Histidine kinase-like ATPase, C-terminal domain"/>
    <property type="match status" value="1"/>
</dbReference>
<gene>
    <name evidence="7" type="ORF">T9A_02999</name>
</gene>
<dbReference type="RefSeq" id="WP_035250052.1">
    <property type="nucleotide sequence ID" value="NZ_ARXU01000015.1"/>
</dbReference>
<evidence type="ECO:0000313" key="7">
    <source>
        <dbReference type="EMBL" id="KGD60043.1"/>
    </source>
</evidence>
<dbReference type="Proteomes" id="UP000029443">
    <property type="component" value="Unassembled WGS sequence"/>
</dbReference>
<dbReference type="SUPFAM" id="SSF47384">
    <property type="entry name" value="Homodimeric domain of signal transducing histidine kinase"/>
    <property type="match status" value="1"/>
</dbReference>